<dbReference type="InterPro" id="IPR036388">
    <property type="entry name" value="WH-like_DNA-bd_sf"/>
</dbReference>
<name>A0AAT9LEJ8_9FIRM</name>
<dbReference type="KEGG" id="fcz:IMF26_04485"/>
<dbReference type="EMBL" id="CP062796">
    <property type="protein sequence ID" value="QUL99575.1"/>
    <property type="molecule type" value="Genomic_DNA"/>
</dbReference>
<dbReference type="SUPFAM" id="SSF88659">
    <property type="entry name" value="Sigma3 and sigma4 domains of RNA polymerase sigma factors"/>
    <property type="match status" value="1"/>
</dbReference>
<dbReference type="GO" id="GO:0006352">
    <property type="term" value="P:DNA-templated transcription initiation"/>
    <property type="evidence" value="ECO:0007669"/>
    <property type="project" value="InterPro"/>
</dbReference>
<dbReference type="InterPro" id="IPR013324">
    <property type="entry name" value="RNA_pol_sigma_r3/r4-like"/>
</dbReference>
<dbReference type="AlphaFoldDB" id="A0AAT9LEJ8"/>
<dbReference type="PANTHER" id="PTHR30603">
    <property type="entry name" value="RNA POLYMERASE SIGMA FACTOR RPO"/>
    <property type="match status" value="1"/>
</dbReference>
<dbReference type="PRINTS" id="PR00046">
    <property type="entry name" value="SIGMA70FCT"/>
</dbReference>
<organism evidence="2">
    <name type="scientific">Candidatus Fermentithermobacillus carboniphilus</name>
    <dbReference type="NCBI Taxonomy" id="3085328"/>
    <lineage>
        <taxon>Bacteria</taxon>
        <taxon>Bacillati</taxon>
        <taxon>Bacillota</taxon>
        <taxon>Candidatus Fermentithermobacillia</taxon>
        <taxon>Candidatus Fermentithermobacillales</taxon>
        <taxon>Candidatus Fermentithermobacillaceae</taxon>
        <taxon>Candidatus Fermentithermobacillus</taxon>
    </lineage>
</organism>
<protein>
    <recommendedName>
        <fullName evidence="1">RNA polymerase sigma-70 domain-containing protein</fullName>
    </recommendedName>
</protein>
<gene>
    <name evidence="2" type="ORF">IMF26_04485</name>
</gene>
<proteinExistence type="predicted"/>
<dbReference type="InterPro" id="IPR000943">
    <property type="entry name" value="RNA_pol_sigma70"/>
</dbReference>
<dbReference type="InterPro" id="IPR007630">
    <property type="entry name" value="RNA_pol_sigma70_r4"/>
</dbReference>
<accession>A0AAT9LEJ8</accession>
<dbReference type="PROSITE" id="PS00716">
    <property type="entry name" value="SIGMA70_2"/>
    <property type="match status" value="1"/>
</dbReference>
<dbReference type="GO" id="GO:0003700">
    <property type="term" value="F:DNA-binding transcription factor activity"/>
    <property type="evidence" value="ECO:0007669"/>
    <property type="project" value="InterPro"/>
</dbReference>
<evidence type="ECO:0000259" key="1">
    <source>
        <dbReference type="PROSITE" id="PS00716"/>
    </source>
</evidence>
<evidence type="ECO:0000313" key="2">
    <source>
        <dbReference type="EMBL" id="QUL99575.1"/>
    </source>
</evidence>
<feature type="domain" description="RNA polymerase sigma-70" evidence="1">
    <location>
        <begin position="184"/>
        <end position="210"/>
    </location>
</feature>
<reference evidence="2" key="2">
    <citation type="journal article" date="2023" name="Biology">
        <title>Prokaryotic Life Associated with Coal-Fire Gas Vents Revealed by Metagenomics.</title>
        <authorList>
            <person name="Kadnikov V.V."/>
            <person name="Mardanov A.V."/>
            <person name="Beletsky A.V."/>
            <person name="Karnachuk O.V."/>
            <person name="Ravin N.V."/>
        </authorList>
    </citation>
    <scope>NUCLEOTIDE SEQUENCE</scope>
    <source>
        <strain evidence="2">Bu02</strain>
    </source>
</reference>
<sequence length="501" mass="57341">MTYAFSLDEICHEPDRDTPLCDVKNALLGDSRFVPLLDADSEGSYFIPRAALDRWFVWLNTRLALAGVFRLSEAKLTKIACSLRKEGCWKALGTDMVASPRRLGLISPSPVAGEYVFPLAWVLSNLPPQQITTARDVTSAMLDPLERKKCLETETIDVLLAHFDERERFVVTQREGLVDGKKETLEEIGHHLGLSRERVRQIEAAFWKKVLGKKKRGKYDLRNKLLRLFVAQFIESGGTLLVPCPSNTASATCFLCKGLGIPFYRLDDFPYIIVGISFMYTRQLTEPDRDTFSLYADRVSRELVEEWDLFMREEDIKILAQHIFSKRVRRLSKAEKVALALRHIGCPSHYSKVTEVYNALWPDDPSTERNIHAVLNREQYGVVWIGVRGTFALREWGYERPDKTLFKCVEEIVRSKYQETGRPVSFDVIRAEIGRYRRLVNPTSLYFAACFNPNLSREGSQSFVPKCECAHGMKDDSPSDDALDQIFAEFEKKWATEKPES</sequence>
<dbReference type="Pfam" id="PF04545">
    <property type="entry name" value="Sigma70_r4"/>
    <property type="match status" value="1"/>
</dbReference>
<dbReference type="InterPro" id="IPR050239">
    <property type="entry name" value="Sigma-70_RNA_pol_init_factors"/>
</dbReference>
<dbReference type="PANTHER" id="PTHR30603:SF47">
    <property type="entry name" value="RNA POLYMERASE SIGMA FACTOR SIGD, CHLOROPLASTIC"/>
    <property type="match status" value="1"/>
</dbReference>
<dbReference type="Gene3D" id="1.10.10.10">
    <property type="entry name" value="Winged helix-like DNA-binding domain superfamily/Winged helix DNA-binding domain"/>
    <property type="match status" value="1"/>
</dbReference>
<reference evidence="2" key="1">
    <citation type="submission" date="2020-10" db="EMBL/GenBank/DDBJ databases">
        <authorList>
            <person name="Kadnikov V."/>
            <person name="Beletsky A.V."/>
            <person name="Mardanov A.V."/>
            <person name="Karnachuk O.V."/>
            <person name="Ravin N.V."/>
        </authorList>
    </citation>
    <scope>NUCLEOTIDE SEQUENCE</scope>
    <source>
        <strain evidence="2">Bu02</strain>
    </source>
</reference>